<dbReference type="AlphaFoldDB" id="A0A368KJV4"/>
<dbReference type="EMBL" id="QPEX01000045">
    <property type="protein sequence ID" value="RCS41046.1"/>
    <property type="molecule type" value="Genomic_DNA"/>
</dbReference>
<evidence type="ECO:0000256" key="1">
    <source>
        <dbReference type="SAM" id="SignalP"/>
    </source>
</evidence>
<gene>
    <name evidence="2" type="ORF">DTL42_20870</name>
</gene>
<keyword evidence="1" id="KW-0732">Signal</keyword>
<name>A0A368KJV4_9BACT</name>
<protein>
    <recommendedName>
        <fullName evidence="4">Secreted protein</fullName>
    </recommendedName>
</protein>
<organism evidence="2 3">
    <name type="scientific">Bremerella cremea</name>
    <dbReference type="NCBI Taxonomy" id="1031537"/>
    <lineage>
        <taxon>Bacteria</taxon>
        <taxon>Pseudomonadati</taxon>
        <taxon>Planctomycetota</taxon>
        <taxon>Planctomycetia</taxon>
        <taxon>Pirellulales</taxon>
        <taxon>Pirellulaceae</taxon>
        <taxon>Bremerella</taxon>
    </lineage>
</organism>
<accession>A0A368KJV4</accession>
<dbReference type="RefSeq" id="WP_114371829.1">
    <property type="nucleotide sequence ID" value="NZ_QPEX01000045.1"/>
</dbReference>
<dbReference type="Proteomes" id="UP000253562">
    <property type="component" value="Unassembled WGS sequence"/>
</dbReference>
<evidence type="ECO:0000313" key="3">
    <source>
        <dbReference type="Proteomes" id="UP000253562"/>
    </source>
</evidence>
<comment type="caution">
    <text evidence="2">The sequence shown here is derived from an EMBL/GenBank/DDBJ whole genome shotgun (WGS) entry which is preliminary data.</text>
</comment>
<feature type="signal peptide" evidence="1">
    <location>
        <begin position="1"/>
        <end position="22"/>
    </location>
</feature>
<reference evidence="2 3" key="1">
    <citation type="submission" date="2018-07" db="EMBL/GenBank/DDBJ databases">
        <title>Comparative genomes isolates from brazilian mangrove.</title>
        <authorList>
            <person name="De Araujo J.E."/>
            <person name="Taketani R.G."/>
            <person name="Silva M.C.P."/>
            <person name="Lourenco M.V."/>
            <person name="Oliveira V.M."/>
            <person name="Andreote F.D."/>
        </authorList>
    </citation>
    <scope>NUCLEOTIDE SEQUENCE [LARGE SCALE GENOMIC DNA]</scope>
    <source>
        <strain evidence="2 3">HEX PRIS-MGV</strain>
    </source>
</reference>
<sequence length="190" mass="21340">MKRTSSLLLLFALFCVDIEAQADEPESPPNIPWQLKAEIKRAPSISNSSPTKSFKVPLKDGVIIKGKDFISFLQIHKTKNFNRERYSFRTYSKKYDAEVSGKGKVEENYYHIRRAGTNSSAEVVDKGSTLTIDAGLFSVLWSAGQWIYVSPSKATVTEGTIDEYHKVIEEVRGTLNQEEKPESSSSAKQQ</sequence>
<evidence type="ECO:0000313" key="2">
    <source>
        <dbReference type="EMBL" id="RCS41046.1"/>
    </source>
</evidence>
<feature type="chain" id="PRO_5016595917" description="Secreted protein" evidence="1">
    <location>
        <begin position="23"/>
        <end position="190"/>
    </location>
</feature>
<proteinExistence type="predicted"/>
<evidence type="ECO:0008006" key="4">
    <source>
        <dbReference type="Google" id="ProtNLM"/>
    </source>
</evidence>
<dbReference type="OrthoDB" id="9928025at2"/>